<feature type="compositionally biased region" description="Low complexity" evidence="1">
    <location>
        <begin position="90"/>
        <end position="111"/>
    </location>
</feature>
<dbReference type="OrthoDB" id="6362516at2759"/>
<name>A0A0K2U982_LEPSM</name>
<feature type="compositionally biased region" description="Polar residues" evidence="1">
    <location>
        <begin position="443"/>
        <end position="462"/>
    </location>
</feature>
<feature type="compositionally biased region" description="Polar residues" evidence="1">
    <location>
        <begin position="779"/>
        <end position="794"/>
    </location>
</feature>
<evidence type="ECO:0000313" key="2">
    <source>
        <dbReference type="EMBL" id="CDW34261.1"/>
    </source>
</evidence>
<feature type="compositionally biased region" description="Basic and acidic residues" evidence="1">
    <location>
        <begin position="374"/>
        <end position="407"/>
    </location>
</feature>
<feature type="region of interest" description="Disordered" evidence="1">
    <location>
        <begin position="1"/>
        <end position="141"/>
    </location>
</feature>
<dbReference type="EMBL" id="HACA01016900">
    <property type="protein sequence ID" value="CDW34261.1"/>
    <property type="molecule type" value="Transcribed_RNA"/>
</dbReference>
<sequence length="871" mass="100293">MASSWEYPSLNRMSQMTSNDSVGEYERLPSRIDSNKPRSRFDSHSKDNKRGGQGKFSYDNRKNNKGHNSPPSHKRHGSSSMPKDERMDYSQPSSELSNLSLPLPGPLSSGSVDKPPKIWEQQTPSKKITDPDWNPSHISNTPEEIDLSEEEIKEELFPPNKIALLQENLDTCPDLDLIGLEYVIEVQHNSVKNLSPVYYCLLCDEKTKTCEKTSASLEQVKIHLRSVVHKGHYIEAYFPTLKKCLISKIDGGVKSSVYRETISGISQKITSNFGKMNIKIVIGLKLFERRQQEIKKMIDNSTHFRENKEFLNLILGNSSLANSYEKAFSDFEAELRKKNNRDRNRPHTSYNDSRSRGRNRYRSRRSRSRSPRPGYERKSSSSRNSYEKDSSELAKNKNESKSEEPAKKSVFVDILANRKDHGGSQRRNSSPIRGRYNNIHGRLSSNSKDIKSSRGSPDSYDSMNRGMRPSLEKKIEKYIEKEKILNETLEKERKEYLNFPHTHRKYNEEWENFYVTITSKRGITDPEMINQEWVEHWKAFFFQSFDMEARKRRDQVMIDHHITSHDLDKYYVNKAKSLEEQLENRISTTKPTGEVVGYYTNSAQNKLGPSPTLEKRITTNHEDDNKEVTVISTFRLLSALESILDDLGPTVIYLLAKANSMEVNEGFGSSSKMVNEQEVFIVFWKAREKLDYKLKNQLIDGSQAPTSQVCIKNINILIKKSKCELPQEMCYSDANNESSVKAAIAKTVVEQFVAQGKPITESQLASIVEMEYDRVKDSIPTSSSSGVSKIQSRQPIDLTELSKKPEKEELVTPNSEEDLERMTCHQLANIFKRFREFNKITRCRILDYMKKIEKTNPARVTEMKKIIHSKA</sequence>
<feature type="region of interest" description="Disordered" evidence="1">
    <location>
        <begin position="337"/>
        <end position="466"/>
    </location>
</feature>
<feature type="compositionally biased region" description="Basic residues" evidence="1">
    <location>
        <begin position="356"/>
        <end position="370"/>
    </location>
</feature>
<feature type="compositionally biased region" description="Basic and acidic residues" evidence="1">
    <location>
        <begin position="800"/>
        <end position="810"/>
    </location>
</feature>
<proteinExistence type="predicted"/>
<reference evidence="2" key="1">
    <citation type="submission" date="2014-05" db="EMBL/GenBank/DDBJ databases">
        <authorList>
            <person name="Chronopoulou M."/>
        </authorList>
    </citation>
    <scope>NUCLEOTIDE SEQUENCE</scope>
    <source>
        <tissue evidence="2">Whole organism</tissue>
    </source>
</reference>
<feature type="compositionally biased region" description="Polar residues" evidence="1">
    <location>
        <begin position="11"/>
        <end position="21"/>
    </location>
</feature>
<evidence type="ECO:0000256" key="1">
    <source>
        <dbReference type="SAM" id="MobiDB-lite"/>
    </source>
</evidence>
<organism evidence="2">
    <name type="scientific">Lepeophtheirus salmonis</name>
    <name type="common">Salmon louse</name>
    <name type="synonym">Caligus salmonis</name>
    <dbReference type="NCBI Taxonomy" id="72036"/>
    <lineage>
        <taxon>Eukaryota</taxon>
        <taxon>Metazoa</taxon>
        <taxon>Ecdysozoa</taxon>
        <taxon>Arthropoda</taxon>
        <taxon>Crustacea</taxon>
        <taxon>Multicrustacea</taxon>
        <taxon>Hexanauplia</taxon>
        <taxon>Copepoda</taxon>
        <taxon>Siphonostomatoida</taxon>
        <taxon>Caligidae</taxon>
        <taxon>Lepeophtheirus</taxon>
    </lineage>
</organism>
<feature type="region of interest" description="Disordered" evidence="1">
    <location>
        <begin position="778"/>
        <end position="815"/>
    </location>
</feature>
<protein>
    <submittedName>
        <fullName evidence="2">Uncharacterized protein CG7065 homolog [Tribolium castaneum]</fullName>
    </submittedName>
</protein>
<accession>A0A0K2U982</accession>
<feature type="compositionally biased region" description="Basic and acidic residues" evidence="1">
    <location>
        <begin position="24"/>
        <end position="50"/>
    </location>
</feature>
<dbReference type="AlphaFoldDB" id="A0A0K2U982"/>